<protein>
    <submittedName>
        <fullName evidence="1">Transposase</fullName>
    </submittedName>
</protein>
<accession>A0A2X4TIW4</accession>
<gene>
    <name evidence="1" type="ORF">NCTC7307_04799</name>
</gene>
<sequence length="130" mass="14713">MQNHTREWTVILNPRTGKPLVIPGRAAKPKSQFTIRYSAGSDGSLRTNTSREGRICEKTGHLYREIQDARTLLFEMAQRAPQYGDEPRTLAEQLKQEGCIEGMQTGEREASCTMARTMLEKASRKPMSLK</sequence>
<dbReference type="EMBL" id="LS483466">
    <property type="protein sequence ID" value="SQI27407.1"/>
    <property type="molecule type" value="Genomic_DNA"/>
</dbReference>
<evidence type="ECO:0000313" key="2">
    <source>
        <dbReference type="Proteomes" id="UP000248731"/>
    </source>
</evidence>
<dbReference type="Proteomes" id="UP000248731">
    <property type="component" value="Chromosome 1"/>
</dbReference>
<keyword evidence="2" id="KW-1185">Reference proteome</keyword>
<organism evidence="1 2">
    <name type="scientific">Salmonella enterica subsp. arizonae</name>
    <dbReference type="NCBI Taxonomy" id="59203"/>
    <lineage>
        <taxon>Bacteria</taxon>
        <taxon>Pseudomonadati</taxon>
        <taxon>Pseudomonadota</taxon>
        <taxon>Gammaproteobacteria</taxon>
        <taxon>Enterobacterales</taxon>
        <taxon>Enterobacteriaceae</taxon>
        <taxon>Salmonella</taxon>
    </lineage>
</organism>
<reference evidence="1 2" key="1">
    <citation type="submission" date="2018-06" db="EMBL/GenBank/DDBJ databases">
        <authorList>
            <consortium name="Pathogen Informatics"/>
            <person name="Doyle S."/>
        </authorList>
    </citation>
    <scope>NUCLEOTIDE SEQUENCE [LARGE SCALE GENOMIC DNA]</scope>
    <source>
        <strain evidence="1 2">NCTC7307</strain>
    </source>
</reference>
<proteinExistence type="predicted"/>
<evidence type="ECO:0000313" key="1">
    <source>
        <dbReference type="EMBL" id="SQI27407.1"/>
    </source>
</evidence>
<dbReference type="AlphaFoldDB" id="A0A2X4TIW4"/>
<name>A0A2X4TIW4_SALER</name>